<evidence type="ECO:0000256" key="2">
    <source>
        <dbReference type="SAM" id="MobiDB-lite"/>
    </source>
</evidence>
<dbReference type="NCBIfam" id="TIGR01439">
    <property type="entry name" value="lp_hng_hel_AbrB"/>
    <property type="match status" value="1"/>
</dbReference>
<gene>
    <name evidence="4" type="ORF">GCM10022287_06850</name>
</gene>
<keyword evidence="5" id="KW-1185">Reference proteome</keyword>
<comment type="caution">
    <text evidence="4">The sequence shown here is derived from an EMBL/GenBank/DDBJ whole genome shotgun (WGS) entry which is preliminary data.</text>
</comment>
<dbReference type="SMART" id="SM00966">
    <property type="entry name" value="SpoVT_AbrB"/>
    <property type="match status" value="1"/>
</dbReference>
<dbReference type="InterPro" id="IPR007159">
    <property type="entry name" value="SpoVT-AbrB_dom"/>
</dbReference>
<name>A0ABP7ZTB7_9MICO</name>
<organism evidence="4 5">
    <name type="scientific">Gryllotalpicola koreensis</name>
    <dbReference type="NCBI Taxonomy" id="993086"/>
    <lineage>
        <taxon>Bacteria</taxon>
        <taxon>Bacillati</taxon>
        <taxon>Actinomycetota</taxon>
        <taxon>Actinomycetes</taxon>
        <taxon>Micrococcales</taxon>
        <taxon>Microbacteriaceae</taxon>
        <taxon>Gryllotalpicola</taxon>
    </lineage>
</organism>
<reference evidence="5" key="1">
    <citation type="journal article" date="2019" name="Int. J. Syst. Evol. Microbiol.">
        <title>The Global Catalogue of Microorganisms (GCM) 10K type strain sequencing project: providing services to taxonomists for standard genome sequencing and annotation.</title>
        <authorList>
            <consortium name="The Broad Institute Genomics Platform"/>
            <consortium name="The Broad Institute Genome Sequencing Center for Infectious Disease"/>
            <person name="Wu L."/>
            <person name="Ma J."/>
        </authorList>
    </citation>
    <scope>NUCLEOTIDE SEQUENCE [LARGE SCALE GENOMIC DNA]</scope>
    <source>
        <strain evidence="5">JCM 17591</strain>
    </source>
</reference>
<keyword evidence="1" id="KW-0238">DNA-binding</keyword>
<dbReference type="Proteomes" id="UP001501079">
    <property type="component" value="Unassembled WGS sequence"/>
</dbReference>
<sequence>MNDRHAPWSGRLAVHRQGSPRDAHNGPVGRTGTSVPAATVAAWRAEWYLPGMSGSYFMTVGNKGRVVLPAELRARFGWEEGTTLIAVETENGVTIKDRAEVLKEIQSKLAGTSILEDLLAERRAEAAREDAGES</sequence>
<protein>
    <recommendedName>
        <fullName evidence="3">SpoVT-AbrB domain-containing protein</fullName>
    </recommendedName>
</protein>
<feature type="region of interest" description="Disordered" evidence="2">
    <location>
        <begin position="1"/>
        <end position="33"/>
    </location>
</feature>
<evidence type="ECO:0000313" key="4">
    <source>
        <dbReference type="EMBL" id="GAA4169862.1"/>
    </source>
</evidence>
<dbReference type="Gene3D" id="2.10.260.10">
    <property type="match status" value="1"/>
</dbReference>
<proteinExistence type="predicted"/>
<evidence type="ECO:0000259" key="3">
    <source>
        <dbReference type="PROSITE" id="PS51740"/>
    </source>
</evidence>
<dbReference type="InterPro" id="IPR037914">
    <property type="entry name" value="SpoVT-AbrB_sf"/>
</dbReference>
<evidence type="ECO:0000313" key="5">
    <source>
        <dbReference type="Proteomes" id="UP001501079"/>
    </source>
</evidence>
<accession>A0ABP7ZTB7</accession>
<dbReference type="PROSITE" id="PS51740">
    <property type="entry name" value="SPOVT_ABRB"/>
    <property type="match status" value="1"/>
</dbReference>
<evidence type="ECO:0000256" key="1">
    <source>
        <dbReference type="PROSITE-ProRule" id="PRU01076"/>
    </source>
</evidence>
<dbReference type="SUPFAM" id="SSF89447">
    <property type="entry name" value="AbrB/MazE/MraZ-like"/>
    <property type="match status" value="1"/>
</dbReference>
<feature type="domain" description="SpoVT-AbrB" evidence="3">
    <location>
        <begin position="55"/>
        <end position="100"/>
    </location>
</feature>
<dbReference type="Pfam" id="PF04014">
    <property type="entry name" value="MazE_antitoxin"/>
    <property type="match status" value="1"/>
</dbReference>
<dbReference type="EMBL" id="BAABBW010000001">
    <property type="protein sequence ID" value="GAA4169862.1"/>
    <property type="molecule type" value="Genomic_DNA"/>
</dbReference>